<dbReference type="SUPFAM" id="SSF52540">
    <property type="entry name" value="P-loop containing nucleoside triphosphate hydrolases"/>
    <property type="match status" value="1"/>
</dbReference>
<dbReference type="AlphaFoldDB" id="A0A7C9IIP1"/>
<accession>A0A7C9IIP1</accession>
<dbReference type="Proteomes" id="UP000482487">
    <property type="component" value="Unassembled WGS sequence"/>
</dbReference>
<dbReference type="GO" id="GO:0004386">
    <property type="term" value="F:helicase activity"/>
    <property type="evidence" value="ECO:0007669"/>
    <property type="project" value="UniProtKB-KW"/>
</dbReference>
<dbReference type="PANTHER" id="PTHR42927">
    <property type="entry name" value="HELICASE SUPERFAMILY 1 AND 2 DOMAIN-CONTAINING PROTEIN"/>
    <property type="match status" value="1"/>
</dbReference>
<keyword evidence="2" id="KW-0347">Helicase</keyword>
<keyword evidence="2" id="KW-0067">ATP-binding</keyword>
<dbReference type="RefSeq" id="WP_160957701.1">
    <property type="nucleotide sequence ID" value="NZ_WVUD01000001.1"/>
</dbReference>
<feature type="domain" description="Helicase ATP-binding" evidence="1">
    <location>
        <begin position="308"/>
        <end position="504"/>
    </location>
</feature>
<dbReference type="Pfam" id="PF22679">
    <property type="entry name" value="T1R_D3-like"/>
    <property type="match status" value="1"/>
</dbReference>
<sequence length="1015" mass="114061">MPTDTSEKGLETLIFRAMTGRSGLCRKASEEPAELAAPSENTGWVAGDPGDFDREHAVDLAKLLAFLNATQQDVVESLGIGVEGPKRVQFLHRLQGEIAKRGVVDVLRSGIKHQSASIELFYGTPSPGNAKAVERFAANIFSVTRQLRYSRDETQLALDMAAFINGLPVITFELKNKLTKQTVDDAVQQYKLDRDAREVLFQFGRCLVHFAVDDHEVRMCTYLKGKQSWFLPFNKGYNDGAGNPPNPDGIATDYLWKEILTKEGLTDILENYAQVVVEKDQKTGRKKHKQIFPRYHQLKVVRMLLADAETSGLGKRYLIQHSAGSGKSNSIAWLAHQLVGLEKAGNTLFDSVIVVTDRRVLDKQIRDTIKQFAQVSATVGHAEHSGDLRKFLKSGKKIIITTVQKFPFILDEIGDEHRRSHFAIIIDEAHSSQGGRTAAMMNMALAEGQETAGTDEEETTEDKINKIMEGRKMLPNASYFAFTATPKNKTLEIFGEPRPEGDKVRHLPFHAYTMKQAIQEGFILDVLQHYTPVESYYRLAKKVEDDPLFDAKRAQKKLRRYVESHRHAIREKAEIMVDHFHEQVVGHRKIGGQARAMVITNGIERAIQYFHAFQEYLKVRKSPYQAIVAFSGEQEYGGKKVTEATLNGFPSSQIPDMVRQDPYRFLIVADKFQTGYDEPLLHTMYVDKALSGIKAVQTLSRLNRAHPLKHDTFVLDFYNDADTIQKSFSDYYRTTILSEETDPNKLHDIRADLEGHQVYSQEQVGNFVSRYLAGADRDALDPILDACVAGYNADLDEDGQVDFKGKAKAFVRTYGFLASILPYNNSDWEKLSIFLNFLIPKLPAPKEDDLSRGILDAVDMDSYRVEVQSALQIALPDADAEVDPVPTSGGGRMPEPELDQLSNIIKAFNDQFGSVEWKDADKIRKVIAEEIPVKVSADIAYQNAMKNSDKQNARIEHDKALQRVVIDLLADHTELFKQFSDNPSFKKWLGDTIFGVTYQTSIPVNAISTIGGQSQ</sequence>
<keyword evidence="2" id="KW-0547">Nucleotide-binding</keyword>
<organism evidence="2 3">
    <name type="scientific">Solidesulfovibrio aerotolerans</name>
    <dbReference type="NCBI Taxonomy" id="295255"/>
    <lineage>
        <taxon>Bacteria</taxon>
        <taxon>Pseudomonadati</taxon>
        <taxon>Thermodesulfobacteriota</taxon>
        <taxon>Desulfovibrionia</taxon>
        <taxon>Desulfovibrionales</taxon>
        <taxon>Desulfovibrionaceae</taxon>
        <taxon>Solidesulfovibrio</taxon>
    </lineage>
</organism>
<dbReference type="InterPro" id="IPR055180">
    <property type="entry name" value="HsdR_RecA-like_helicase_dom_2"/>
</dbReference>
<dbReference type="Pfam" id="PF04313">
    <property type="entry name" value="HSDR_N"/>
    <property type="match status" value="1"/>
</dbReference>
<evidence type="ECO:0000313" key="3">
    <source>
        <dbReference type="Proteomes" id="UP000482487"/>
    </source>
</evidence>
<dbReference type="GO" id="GO:0009307">
    <property type="term" value="P:DNA restriction-modification system"/>
    <property type="evidence" value="ECO:0007669"/>
    <property type="project" value="UniProtKB-KW"/>
</dbReference>
<dbReference type="InterPro" id="IPR040980">
    <property type="entry name" value="SWI2_SNF2"/>
</dbReference>
<dbReference type="SMART" id="SM00487">
    <property type="entry name" value="DEXDc"/>
    <property type="match status" value="1"/>
</dbReference>
<dbReference type="PROSITE" id="PS51192">
    <property type="entry name" value="HELICASE_ATP_BIND_1"/>
    <property type="match status" value="1"/>
</dbReference>
<protein>
    <submittedName>
        <fullName evidence="2">DEAD/DEAH box helicase family protein</fullName>
    </submittedName>
</protein>
<name>A0A7C9IIP1_9BACT</name>
<dbReference type="Gene3D" id="3.90.1570.50">
    <property type="match status" value="1"/>
</dbReference>
<keyword evidence="2" id="KW-0378">Hydrolase</keyword>
<dbReference type="InterPro" id="IPR007409">
    <property type="entry name" value="Restrct_endonuc_type1_HsdR_N"/>
</dbReference>
<evidence type="ECO:0000259" key="1">
    <source>
        <dbReference type="PROSITE" id="PS51192"/>
    </source>
</evidence>
<keyword evidence="3" id="KW-1185">Reference proteome</keyword>
<dbReference type="GO" id="GO:0005524">
    <property type="term" value="F:ATP binding"/>
    <property type="evidence" value="ECO:0007669"/>
    <property type="project" value="UniProtKB-KW"/>
</dbReference>
<dbReference type="EMBL" id="WVUD01000001">
    <property type="protein sequence ID" value="MYL81561.1"/>
    <property type="molecule type" value="Genomic_DNA"/>
</dbReference>
<dbReference type="Gene3D" id="3.40.50.300">
    <property type="entry name" value="P-loop containing nucleotide triphosphate hydrolases"/>
    <property type="match status" value="3"/>
</dbReference>
<dbReference type="OrthoDB" id="9758243at2"/>
<dbReference type="InterPro" id="IPR027417">
    <property type="entry name" value="P-loop_NTPase"/>
</dbReference>
<dbReference type="InterPro" id="IPR014001">
    <property type="entry name" value="Helicase_ATP-bd"/>
</dbReference>
<dbReference type="Pfam" id="PF18766">
    <property type="entry name" value="SWI2_SNF2"/>
    <property type="match status" value="1"/>
</dbReference>
<evidence type="ECO:0000313" key="2">
    <source>
        <dbReference type="EMBL" id="MYL81561.1"/>
    </source>
</evidence>
<dbReference type="GO" id="GO:0003677">
    <property type="term" value="F:DNA binding"/>
    <property type="evidence" value="ECO:0007669"/>
    <property type="project" value="UniProtKB-KW"/>
</dbReference>
<comment type="caution">
    <text evidence="2">The sequence shown here is derived from an EMBL/GenBank/DDBJ whole genome shotgun (WGS) entry which is preliminary data.</text>
</comment>
<reference evidence="2 3" key="1">
    <citation type="submission" date="2020-01" db="EMBL/GenBank/DDBJ databases">
        <title>Genome sequence of Desulfovibrio aerotolerans DSM 16695(T).</title>
        <authorList>
            <person name="Karnachuk O."/>
            <person name="Avakyan M."/>
            <person name="Mardanov A."/>
            <person name="Kadnikov V."/>
            <person name="Ravin N."/>
        </authorList>
    </citation>
    <scope>NUCLEOTIDE SEQUENCE [LARGE SCALE GENOMIC DNA]</scope>
    <source>
        <strain evidence="2 3">DSM 16695</strain>
    </source>
</reference>
<proteinExistence type="predicted"/>
<dbReference type="GO" id="GO:0009035">
    <property type="term" value="F:type I site-specific deoxyribonuclease activity"/>
    <property type="evidence" value="ECO:0007669"/>
    <property type="project" value="UniProtKB-EC"/>
</dbReference>
<dbReference type="PANTHER" id="PTHR42927:SF1">
    <property type="entry name" value="HELICASE SUPERFAMILY 1 AND 2 DOMAIN-CONTAINING PROTEIN"/>
    <property type="match status" value="1"/>
</dbReference>
<gene>
    <name evidence="2" type="ORF">GTA51_00210</name>
</gene>